<dbReference type="InterPro" id="IPR020806">
    <property type="entry name" value="PKS_PP-bd"/>
</dbReference>
<dbReference type="RefSeq" id="WP_190431194.1">
    <property type="nucleotide sequence ID" value="NZ_JAMPKM010000001.1"/>
</dbReference>
<feature type="region of interest" description="Disordered" evidence="3">
    <location>
        <begin position="1"/>
        <end position="26"/>
    </location>
</feature>
<comment type="caution">
    <text evidence="5">The sequence shown here is derived from an EMBL/GenBank/DDBJ whole genome shotgun (WGS) entry which is preliminary data.</text>
</comment>
<evidence type="ECO:0000313" key="6">
    <source>
        <dbReference type="Proteomes" id="UP001464891"/>
    </source>
</evidence>
<keyword evidence="2" id="KW-0597">Phosphoprotein</keyword>
<keyword evidence="1" id="KW-0596">Phosphopantetheine</keyword>
<dbReference type="SMART" id="SM01294">
    <property type="entry name" value="PKS_PP_betabranch"/>
    <property type="match status" value="1"/>
</dbReference>
<dbReference type="SUPFAM" id="SSF47336">
    <property type="entry name" value="ACP-like"/>
    <property type="match status" value="1"/>
</dbReference>
<dbReference type="EMBL" id="JAMPKM010000001">
    <property type="protein sequence ID" value="MEP0815647.1"/>
    <property type="molecule type" value="Genomic_DNA"/>
</dbReference>
<evidence type="ECO:0000256" key="2">
    <source>
        <dbReference type="ARBA" id="ARBA00022553"/>
    </source>
</evidence>
<dbReference type="Gene3D" id="1.10.1200.10">
    <property type="entry name" value="ACP-like"/>
    <property type="match status" value="1"/>
</dbReference>
<reference evidence="5 6" key="1">
    <citation type="submission" date="2022-04" db="EMBL/GenBank/DDBJ databases">
        <title>Positive selection, recombination, and allopatry shape intraspecific diversity of widespread and dominant cyanobacteria.</title>
        <authorList>
            <person name="Wei J."/>
            <person name="Shu W."/>
            <person name="Hu C."/>
        </authorList>
    </citation>
    <scope>NUCLEOTIDE SEQUENCE [LARGE SCALE GENOMIC DNA]</scope>
    <source>
        <strain evidence="5 6">GB2-A4</strain>
    </source>
</reference>
<proteinExistence type="predicted"/>
<sequence length="143" mass="15513">MQLQNSSYKPSEVLSPIDSGSSQAIETSPTEAIQQWLVSQLAKQLSLDPKNIKVQEPLTRYGLDSIDAVTLVGELEDWLELELPSTLLWDYPTVEKAANFLVQEFDIAAALSGAKAEPALNAPAEKAEKASGWGGLWNRISGS</sequence>
<dbReference type="PROSITE" id="PS00012">
    <property type="entry name" value="PHOSPHOPANTETHEINE"/>
    <property type="match status" value="1"/>
</dbReference>
<dbReference type="InterPro" id="IPR036736">
    <property type="entry name" value="ACP-like_sf"/>
</dbReference>
<dbReference type="InterPro" id="IPR009081">
    <property type="entry name" value="PP-bd_ACP"/>
</dbReference>
<organism evidence="5 6">
    <name type="scientific">Trichocoleus desertorum GB2-A4</name>
    <dbReference type="NCBI Taxonomy" id="2933944"/>
    <lineage>
        <taxon>Bacteria</taxon>
        <taxon>Bacillati</taxon>
        <taxon>Cyanobacteriota</taxon>
        <taxon>Cyanophyceae</taxon>
        <taxon>Leptolyngbyales</taxon>
        <taxon>Trichocoleusaceae</taxon>
        <taxon>Trichocoleus</taxon>
    </lineage>
</organism>
<evidence type="ECO:0000259" key="4">
    <source>
        <dbReference type="PROSITE" id="PS50075"/>
    </source>
</evidence>
<keyword evidence="6" id="KW-1185">Reference proteome</keyword>
<evidence type="ECO:0000256" key="1">
    <source>
        <dbReference type="ARBA" id="ARBA00022450"/>
    </source>
</evidence>
<gene>
    <name evidence="5" type="ORF">NC998_00885</name>
</gene>
<dbReference type="Pfam" id="PF00550">
    <property type="entry name" value="PP-binding"/>
    <property type="match status" value="1"/>
</dbReference>
<feature type="domain" description="Carrier" evidence="4">
    <location>
        <begin position="28"/>
        <end position="105"/>
    </location>
</feature>
<accession>A0ABV0J1J9</accession>
<evidence type="ECO:0000313" key="5">
    <source>
        <dbReference type="EMBL" id="MEP0815647.1"/>
    </source>
</evidence>
<dbReference type="PROSITE" id="PS50075">
    <property type="entry name" value="CARRIER"/>
    <property type="match status" value="1"/>
</dbReference>
<dbReference type="InterPro" id="IPR006162">
    <property type="entry name" value="Ppantetheine_attach_site"/>
</dbReference>
<protein>
    <submittedName>
        <fullName evidence="5">Acyl carrier protein</fullName>
    </submittedName>
</protein>
<evidence type="ECO:0000256" key="3">
    <source>
        <dbReference type="SAM" id="MobiDB-lite"/>
    </source>
</evidence>
<dbReference type="SMART" id="SM00823">
    <property type="entry name" value="PKS_PP"/>
    <property type="match status" value="1"/>
</dbReference>
<name>A0ABV0J1J9_9CYAN</name>
<dbReference type="Proteomes" id="UP001464891">
    <property type="component" value="Unassembled WGS sequence"/>
</dbReference>